<organism evidence="1 2">
    <name type="scientific">Pyrenophora teres f. teres</name>
    <dbReference type="NCBI Taxonomy" id="97479"/>
    <lineage>
        <taxon>Eukaryota</taxon>
        <taxon>Fungi</taxon>
        <taxon>Dikarya</taxon>
        <taxon>Ascomycota</taxon>
        <taxon>Pezizomycotina</taxon>
        <taxon>Dothideomycetes</taxon>
        <taxon>Pleosporomycetidae</taxon>
        <taxon>Pleosporales</taxon>
        <taxon>Pleosporineae</taxon>
        <taxon>Pleosporaceae</taxon>
        <taxon>Pyrenophora</taxon>
    </lineage>
</organism>
<evidence type="ECO:0000313" key="1">
    <source>
        <dbReference type="EMBL" id="CAE7023241.1"/>
    </source>
</evidence>
<dbReference type="EMBL" id="HG992979">
    <property type="protein sequence ID" value="CAE7023241.1"/>
    <property type="molecule type" value="Genomic_DNA"/>
</dbReference>
<dbReference type="AlphaFoldDB" id="A0A6S6VTG1"/>
<dbReference type="Proteomes" id="UP000472372">
    <property type="component" value="Chromosome 3"/>
</dbReference>
<reference evidence="1" key="1">
    <citation type="submission" date="2021-02" db="EMBL/GenBank/DDBJ databases">
        <authorList>
            <person name="Syme A R."/>
            <person name="Syme A R."/>
            <person name="Moolhuijzen P."/>
        </authorList>
    </citation>
    <scope>NUCLEOTIDE SEQUENCE</scope>
    <source>
        <strain evidence="1">W1-1</strain>
    </source>
</reference>
<accession>A0A6S6VTG1</accession>
<gene>
    <name evidence="1" type="ORF">PTTW11_03552</name>
</gene>
<sequence length="250" mass="27365">MPAYDMNFEQRAPSIDMTSVELRDLTSPAPAYSSTFHSEDVLSTTSQHASFAATPKSGTSNNPYFQPTQNWPLPLTTHSELKASAKDEEEAQVKPDYQDPNHPHFAQPAGSEFPTSLPARSRMPQKRVLVPWILFAIFFLITLWYTSILFGARFLSITRPLPPPTPQINVYINGDILQGNASISTSITFIQISSTTSTPQAPPRPTPTPVPGSNGDALFDMSNDLDIISTRQEPRSTAAPTAFVTVTRGG</sequence>
<protein>
    <submittedName>
        <fullName evidence="1">Uncharacterized protein</fullName>
    </submittedName>
</protein>
<proteinExistence type="predicted"/>
<evidence type="ECO:0000313" key="2">
    <source>
        <dbReference type="Proteomes" id="UP000472372"/>
    </source>
</evidence>
<name>A0A6S6VTG1_9PLEO</name>